<comment type="similarity">
    <text evidence="2 15">Belongs to the ATP-dependent DNA ligase family.</text>
</comment>
<dbReference type="CDD" id="cd07969">
    <property type="entry name" value="OBF_DNA_ligase_I"/>
    <property type="match status" value="1"/>
</dbReference>
<accession>A0A1N6LWN7</accession>
<dbReference type="GO" id="GO:0006273">
    <property type="term" value="P:lagging strand elongation"/>
    <property type="evidence" value="ECO:0007669"/>
    <property type="project" value="TreeGrafter"/>
</dbReference>
<dbReference type="SUPFAM" id="SSF117018">
    <property type="entry name" value="ATP-dependent DNA ligase DNA-binding domain"/>
    <property type="match status" value="1"/>
</dbReference>
<dbReference type="Gene3D" id="3.30.470.30">
    <property type="entry name" value="DNA ligase/mRNA capping enzyme"/>
    <property type="match status" value="1"/>
</dbReference>
<evidence type="ECO:0000256" key="3">
    <source>
        <dbReference type="ARBA" id="ARBA00022598"/>
    </source>
</evidence>
<keyword evidence="3 14" id="KW-0436">Ligase</keyword>
<dbReference type="InterPro" id="IPR016059">
    <property type="entry name" value="DNA_ligase_ATP-dep_CS"/>
</dbReference>
<keyword evidence="5" id="KW-0235">DNA replication</keyword>
<keyword evidence="8 14" id="KW-0067">ATP-binding</keyword>
<evidence type="ECO:0000313" key="17">
    <source>
        <dbReference type="EMBL" id="SIO73282.1"/>
    </source>
</evidence>
<evidence type="ECO:0000256" key="10">
    <source>
        <dbReference type="ARBA" id="ARBA00023204"/>
    </source>
</evidence>
<keyword evidence="11" id="KW-0539">Nucleus</keyword>
<dbReference type="GO" id="GO:0003910">
    <property type="term" value="F:DNA ligase (ATP) activity"/>
    <property type="evidence" value="ECO:0007669"/>
    <property type="project" value="UniProtKB-EC"/>
</dbReference>
<dbReference type="PROSITE" id="PS00333">
    <property type="entry name" value="DNA_LIGASE_A2"/>
    <property type="match status" value="1"/>
</dbReference>
<dbReference type="InterPro" id="IPR012310">
    <property type="entry name" value="DNA_ligase_ATP-dep_cent"/>
</dbReference>
<evidence type="ECO:0000256" key="4">
    <source>
        <dbReference type="ARBA" id="ARBA00022618"/>
    </source>
</evidence>
<keyword evidence="9 14" id="KW-0233">DNA recombination</keyword>
<dbReference type="VEuPathDB" id="PiroplasmaDB:BMR1_01G01415"/>
<dbReference type="EC" id="6.5.1.1" evidence="14"/>
<evidence type="ECO:0000256" key="7">
    <source>
        <dbReference type="ARBA" id="ARBA00022763"/>
    </source>
</evidence>
<dbReference type="CDD" id="cd07900">
    <property type="entry name" value="Adenylation_DNA_ligase_I_Euk"/>
    <property type="match status" value="1"/>
</dbReference>
<dbReference type="PANTHER" id="PTHR45674">
    <property type="entry name" value="DNA LIGASE 1/3 FAMILY MEMBER"/>
    <property type="match status" value="1"/>
</dbReference>
<dbReference type="Proteomes" id="UP000002899">
    <property type="component" value="Chromosome I"/>
</dbReference>
<dbReference type="GO" id="GO:0051301">
    <property type="term" value="P:cell division"/>
    <property type="evidence" value="ECO:0007669"/>
    <property type="project" value="UniProtKB-KW"/>
</dbReference>
<dbReference type="GO" id="GO:0006281">
    <property type="term" value="P:DNA repair"/>
    <property type="evidence" value="ECO:0007669"/>
    <property type="project" value="UniProtKB-KW"/>
</dbReference>
<reference evidence="17 18" key="2">
    <citation type="journal article" date="2013" name="PLoS ONE">
        <title>Whole genome mapping and re-organization of the nuclear and mitochondrial genomes of Babesia microti isolates.</title>
        <authorList>
            <person name="Cornillot E."/>
            <person name="Dassouli A."/>
            <person name="Garg A."/>
            <person name="Pachikara N."/>
            <person name="Randazzo S."/>
            <person name="Depoix D."/>
            <person name="Carcy B."/>
            <person name="Delbecq S."/>
            <person name="Frutos R."/>
            <person name="Silva J.C."/>
            <person name="Sutton R."/>
            <person name="Krause P.J."/>
            <person name="Mamoun C.B."/>
        </authorList>
    </citation>
    <scope>NUCLEOTIDE SEQUENCE [LARGE SCALE GENOMIC DNA]</scope>
    <source>
        <strain evidence="17 18">RI</strain>
    </source>
</reference>
<evidence type="ECO:0000256" key="11">
    <source>
        <dbReference type="ARBA" id="ARBA00023242"/>
    </source>
</evidence>
<dbReference type="Gene3D" id="1.10.3260.10">
    <property type="entry name" value="DNA ligase, ATP-dependent, N-terminal domain"/>
    <property type="match status" value="1"/>
</dbReference>
<dbReference type="GO" id="GO:0005634">
    <property type="term" value="C:nucleus"/>
    <property type="evidence" value="ECO:0007669"/>
    <property type="project" value="UniProtKB-SubCell"/>
</dbReference>
<keyword evidence="10 14" id="KW-0234">DNA repair</keyword>
<dbReference type="FunFam" id="2.40.50.140:FF:000062">
    <property type="entry name" value="DNA ligase"/>
    <property type="match status" value="1"/>
</dbReference>
<evidence type="ECO:0000256" key="8">
    <source>
        <dbReference type="ARBA" id="ARBA00022840"/>
    </source>
</evidence>
<proteinExistence type="inferred from homology"/>
<dbReference type="InterPro" id="IPR012340">
    <property type="entry name" value="NA-bd_OB-fold"/>
</dbReference>
<dbReference type="GO" id="GO:0071897">
    <property type="term" value="P:DNA biosynthetic process"/>
    <property type="evidence" value="ECO:0007669"/>
    <property type="project" value="InterPro"/>
</dbReference>
<dbReference type="InterPro" id="IPR036599">
    <property type="entry name" value="DNA_ligase_N_sf"/>
</dbReference>
<reference evidence="17 18" key="1">
    <citation type="journal article" date="2012" name="Nucleic Acids Res.">
        <title>Sequencing of the smallest Apicomplexan genome from the human pathogen Babesia microti.</title>
        <authorList>
            <person name="Cornillot E."/>
            <person name="Hadj-Kaddour K."/>
            <person name="Dassouli A."/>
            <person name="Noel B."/>
            <person name="Ranwez V."/>
            <person name="Vacherie B."/>
            <person name="Augagneur Y."/>
            <person name="Bres V."/>
            <person name="Duclos A."/>
            <person name="Randazzo S."/>
            <person name="Carcy B."/>
            <person name="Debierre-Grockiego F."/>
            <person name="Delbecq S."/>
            <person name="Moubri-Menage K."/>
            <person name="Shams-Eldin H."/>
            <person name="Usmani-Brown S."/>
            <person name="Bringaud F."/>
            <person name="Wincker P."/>
            <person name="Vivares C.P."/>
            <person name="Schwarz R.T."/>
            <person name="Schetters T.P."/>
            <person name="Krause P.J."/>
            <person name="Gorenflot A."/>
            <person name="Berry V."/>
            <person name="Barbe V."/>
            <person name="Ben Mamoun C."/>
        </authorList>
    </citation>
    <scope>NUCLEOTIDE SEQUENCE [LARGE SCALE GENOMIC DNA]</scope>
    <source>
        <strain evidence="17 18">RI</strain>
    </source>
</reference>
<dbReference type="PANTHER" id="PTHR45674:SF4">
    <property type="entry name" value="DNA LIGASE 1"/>
    <property type="match status" value="1"/>
</dbReference>
<dbReference type="InterPro" id="IPR012309">
    <property type="entry name" value="DNA_ligase_ATP-dep_C"/>
</dbReference>
<evidence type="ECO:0000256" key="1">
    <source>
        <dbReference type="ARBA" id="ARBA00004123"/>
    </source>
</evidence>
<evidence type="ECO:0000256" key="14">
    <source>
        <dbReference type="RuleBase" id="RU000617"/>
    </source>
</evidence>
<evidence type="ECO:0000256" key="13">
    <source>
        <dbReference type="ARBA" id="ARBA00034003"/>
    </source>
</evidence>
<keyword evidence="18" id="KW-1185">Reference proteome</keyword>
<dbReference type="Pfam" id="PF04679">
    <property type="entry name" value="DNA_ligase_A_C"/>
    <property type="match status" value="1"/>
</dbReference>
<dbReference type="PROSITE" id="PS50160">
    <property type="entry name" value="DNA_LIGASE_A3"/>
    <property type="match status" value="1"/>
</dbReference>
<gene>
    <name evidence="17" type="ORF">BMR1_01G01415</name>
</gene>
<dbReference type="InterPro" id="IPR050191">
    <property type="entry name" value="ATP-dep_DNA_ligase"/>
</dbReference>
<dbReference type="GeneID" id="24423360"/>
<evidence type="ECO:0000256" key="5">
    <source>
        <dbReference type="ARBA" id="ARBA00022705"/>
    </source>
</evidence>
<evidence type="ECO:0000256" key="6">
    <source>
        <dbReference type="ARBA" id="ARBA00022741"/>
    </source>
</evidence>
<dbReference type="NCBIfam" id="TIGR00574">
    <property type="entry name" value="dnl1"/>
    <property type="match status" value="1"/>
</dbReference>
<keyword evidence="4" id="KW-0132">Cell division</keyword>
<evidence type="ECO:0000256" key="9">
    <source>
        <dbReference type="ARBA" id="ARBA00023172"/>
    </source>
</evidence>
<evidence type="ECO:0000313" key="18">
    <source>
        <dbReference type="Proteomes" id="UP000002899"/>
    </source>
</evidence>
<dbReference type="InterPro" id="IPR000977">
    <property type="entry name" value="DNA_ligase_ATP-dep"/>
</dbReference>
<dbReference type="Pfam" id="PF01068">
    <property type="entry name" value="DNA_ligase_A_M"/>
    <property type="match status" value="1"/>
</dbReference>
<evidence type="ECO:0000256" key="15">
    <source>
        <dbReference type="RuleBase" id="RU004196"/>
    </source>
</evidence>
<dbReference type="SUPFAM" id="SSF56091">
    <property type="entry name" value="DNA ligase/mRNA capping enzyme, catalytic domain"/>
    <property type="match status" value="1"/>
</dbReference>
<dbReference type="Gene3D" id="3.30.1490.70">
    <property type="match status" value="1"/>
</dbReference>
<dbReference type="GO" id="GO:0006310">
    <property type="term" value="P:DNA recombination"/>
    <property type="evidence" value="ECO:0007669"/>
    <property type="project" value="UniProtKB-KW"/>
</dbReference>
<dbReference type="GO" id="GO:0005739">
    <property type="term" value="C:mitochondrion"/>
    <property type="evidence" value="ECO:0007669"/>
    <property type="project" value="TreeGrafter"/>
</dbReference>
<reference evidence="17 18" key="3">
    <citation type="journal article" date="2016" name="Sci. Rep.">
        <title>Genome-wide diversity and gene expression profiling of Babesia microti isolates identify polymorphic genes that mediate host-pathogen interactions.</title>
        <authorList>
            <person name="Silva J.C."/>
            <person name="Cornillot E."/>
            <person name="McCracken C."/>
            <person name="Usmani-Brown S."/>
            <person name="Dwivedi A."/>
            <person name="Ifeonu O.O."/>
            <person name="Crabtree J."/>
            <person name="Gotia H.T."/>
            <person name="Virji A.Z."/>
            <person name="Reynes C."/>
            <person name="Colinge J."/>
            <person name="Kumar V."/>
            <person name="Lawres L."/>
            <person name="Pazzi J.E."/>
            <person name="Pablo J.V."/>
            <person name="Hung C."/>
            <person name="Brancato J."/>
            <person name="Kumari P."/>
            <person name="Orvis J."/>
            <person name="Tretina K."/>
            <person name="Chibucos M."/>
            <person name="Ott S."/>
            <person name="Sadzewicz L."/>
            <person name="Sengamalay N."/>
            <person name="Shetty A.C."/>
            <person name="Su Q."/>
            <person name="Tallon L."/>
            <person name="Fraser C.M."/>
            <person name="Frutos R."/>
            <person name="Molina D.M."/>
            <person name="Krause P.J."/>
            <person name="Ben Mamoun C."/>
        </authorList>
    </citation>
    <scope>NUCLEOTIDE SEQUENCE [LARGE SCALE GENOMIC DNA]</scope>
    <source>
        <strain evidence="17 18">RI</strain>
    </source>
</reference>
<name>A0A1N6LWN7_BABMR</name>
<sequence>MILWVCWIGVANSFIRISGRYKCVLNGGKCLQVGKMSNCLFASNSTSLFSPNGNAESLESTTSVNDMETEHCDYESHQSDLNYESVFDQETTNERFKNNANEAVVNHLVKKPKFEVGSLFNCTVNVPNDDIKSPFFDPRKFDTDKYISAADNLKGSFKFKFMAEILDSIEDLHYSGTGSRKFVFTILTNFFRVLIYYKPTDLIPSVYILQNKLSPDYQNIQLGVGEALIIKAMSKAYSRSEKNLKAELQKVEDLGLVAEASTCTFTTLVKPPDLTIMQTFLKFRDIANCHGKNSQQSKLDIIGRILISGKKSESKYIIRFLQQKLRVGVSIPTIIQCLADAFYLTRPNNDNLISDIRTSNLCLESEDTIESLEQVLKDIYSVVPNVEIIVDKLLKGYLGKQLLESCGITPGIPVQPMLARPMGGPQQAFDKMKGVEFTCEYKYDGERAQVHMSEDGVFHVFSRNMENATEKYPDLIKIIKSSVDPSVKSFIIDSEVVAFDREKGKILPFQILTTRKRKDVDENNINVNICIYPFDMLYLNGHSITRKNLKERREFLYSSFREKFGEITFAKYKDIETVNELQEFLNESIANNSEGLIAKTLVENASYEPSKRSLNWLKIKKDYVEGMSDSVDLIPIAAFYGSGKRTSIFGSYLLAVYNEEYETFQTVCKTGTGFTDELLKSLHETMKNFIVSNKPVYYQVSDKMEPDIWFEPKKVWECKVSDFSLSPVHTASIGTIESDKGIGMRFPRFVRVREDKEIYQASKSSDIVYFYNQQVNKV</sequence>
<comment type="subcellular location">
    <subcellularLocation>
        <location evidence="1">Nucleus</location>
    </subcellularLocation>
</comment>
<dbReference type="RefSeq" id="XP_021337386.1">
    <property type="nucleotide sequence ID" value="XM_021482393.1"/>
</dbReference>
<organism evidence="17 18">
    <name type="scientific">Babesia microti (strain RI)</name>
    <dbReference type="NCBI Taxonomy" id="1133968"/>
    <lineage>
        <taxon>Eukaryota</taxon>
        <taxon>Sar</taxon>
        <taxon>Alveolata</taxon>
        <taxon>Apicomplexa</taxon>
        <taxon>Aconoidasida</taxon>
        <taxon>Piroplasmida</taxon>
        <taxon>Babesiidae</taxon>
        <taxon>Babesia</taxon>
    </lineage>
</organism>
<dbReference type="GO" id="GO:0005524">
    <property type="term" value="F:ATP binding"/>
    <property type="evidence" value="ECO:0007669"/>
    <property type="project" value="UniProtKB-KW"/>
</dbReference>
<protein>
    <recommendedName>
        <fullName evidence="14">DNA ligase</fullName>
        <ecNumber evidence="14">6.5.1.1</ecNumber>
    </recommendedName>
</protein>
<dbReference type="FunFam" id="3.30.470.30:FF:000002">
    <property type="entry name" value="DNA ligase"/>
    <property type="match status" value="1"/>
</dbReference>
<keyword evidence="7 14" id="KW-0227">DNA damage</keyword>
<dbReference type="AlphaFoldDB" id="A0A1N6LWN7"/>
<dbReference type="SUPFAM" id="SSF50249">
    <property type="entry name" value="Nucleic acid-binding proteins"/>
    <property type="match status" value="1"/>
</dbReference>
<feature type="domain" description="ATP-dependent DNA ligase family profile" evidence="16">
    <location>
        <begin position="522"/>
        <end position="658"/>
    </location>
</feature>
<keyword evidence="12" id="KW-0131">Cell cycle</keyword>
<dbReference type="OrthoDB" id="206088at2759"/>
<dbReference type="PROSITE" id="PS00697">
    <property type="entry name" value="DNA_LIGASE_A1"/>
    <property type="match status" value="1"/>
</dbReference>
<evidence type="ECO:0000256" key="2">
    <source>
        <dbReference type="ARBA" id="ARBA00007572"/>
    </source>
</evidence>
<dbReference type="Gene3D" id="2.40.50.140">
    <property type="entry name" value="Nucleic acid-binding proteins"/>
    <property type="match status" value="1"/>
</dbReference>
<dbReference type="KEGG" id="bmic:BMR1_01G01415"/>
<keyword evidence="6 14" id="KW-0547">Nucleotide-binding</keyword>
<dbReference type="InterPro" id="IPR012308">
    <property type="entry name" value="DNA_ligase_ATP-dep_N"/>
</dbReference>
<evidence type="ECO:0000259" key="16">
    <source>
        <dbReference type="PROSITE" id="PS50160"/>
    </source>
</evidence>
<dbReference type="GO" id="GO:0003677">
    <property type="term" value="F:DNA binding"/>
    <property type="evidence" value="ECO:0007669"/>
    <property type="project" value="InterPro"/>
</dbReference>
<evidence type="ECO:0000256" key="12">
    <source>
        <dbReference type="ARBA" id="ARBA00023306"/>
    </source>
</evidence>
<dbReference type="EMBL" id="FO082871">
    <property type="protein sequence ID" value="SIO73282.1"/>
    <property type="molecule type" value="Genomic_DNA"/>
</dbReference>
<comment type="catalytic activity">
    <reaction evidence="13 14">
        <text>ATP + (deoxyribonucleotide)n-3'-hydroxyl + 5'-phospho-(deoxyribonucleotide)m = (deoxyribonucleotide)n+m + AMP + diphosphate.</text>
        <dbReference type="EC" id="6.5.1.1"/>
    </reaction>
</comment>
<dbReference type="Pfam" id="PF04675">
    <property type="entry name" value="DNA_ligase_A_N"/>
    <property type="match status" value="1"/>
</dbReference>